<reference evidence="1" key="2">
    <citation type="journal article" date="2015" name="Data Brief">
        <title>Shoot transcriptome of the giant reed, Arundo donax.</title>
        <authorList>
            <person name="Barrero R.A."/>
            <person name="Guerrero F.D."/>
            <person name="Moolhuijzen P."/>
            <person name="Goolsby J.A."/>
            <person name="Tidwell J."/>
            <person name="Bellgard S.E."/>
            <person name="Bellgard M.I."/>
        </authorList>
    </citation>
    <scope>NUCLEOTIDE SEQUENCE</scope>
    <source>
        <tissue evidence="1">Shoot tissue taken approximately 20 cm above the soil surface</tissue>
    </source>
</reference>
<proteinExistence type="predicted"/>
<sequence>MVLSAPLHPLPSVARCRSKKMIMTVAHLCCTTCSALFRRHLKGFTRKTFLCLAKRGSGLKSHLILDWKFAIYSGHVGKLNIRMMQLDRHVRKLNQRMMQPCRHVGKLNLRMMQRNRGVWKLNLGLMLQLQKCLLLLKKTVEAIDAAATCLQLTLDFANIVVARWLAYAT</sequence>
<name>A0A0A9F2L8_ARUDO</name>
<organism evidence="1">
    <name type="scientific">Arundo donax</name>
    <name type="common">Giant reed</name>
    <name type="synonym">Donax arundinaceus</name>
    <dbReference type="NCBI Taxonomy" id="35708"/>
    <lineage>
        <taxon>Eukaryota</taxon>
        <taxon>Viridiplantae</taxon>
        <taxon>Streptophyta</taxon>
        <taxon>Embryophyta</taxon>
        <taxon>Tracheophyta</taxon>
        <taxon>Spermatophyta</taxon>
        <taxon>Magnoliopsida</taxon>
        <taxon>Liliopsida</taxon>
        <taxon>Poales</taxon>
        <taxon>Poaceae</taxon>
        <taxon>PACMAD clade</taxon>
        <taxon>Arundinoideae</taxon>
        <taxon>Arundineae</taxon>
        <taxon>Arundo</taxon>
    </lineage>
</organism>
<dbReference type="AlphaFoldDB" id="A0A0A9F2L8"/>
<reference evidence="1" key="1">
    <citation type="submission" date="2014-09" db="EMBL/GenBank/DDBJ databases">
        <authorList>
            <person name="Magalhaes I.L.F."/>
            <person name="Oliveira U."/>
            <person name="Santos F.R."/>
            <person name="Vidigal T.H.D.A."/>
            <person name="Brescovit A.D."/>
            <person name="Santos A.J."/>
        </authorList>
    </citation>
    <scope>NUCLEOTIDE SEQUENCE</scope>
    <source>
        <tissue evidence="1">Shoot tissue taken approximately 20 cm above the soil surface</tissue>
    </source>
</reference>
<protein>
    <submittedName>
        <fullName evidence="1">Uncharacterized protein</fullName>
    </submittedName>
</protein>
<dbReference type="EMBL" id="GBRH01193510">
    <property type="protein sequence ID" value="JAE04386.1"/>
    <property type="molecule type" value="Transcribed_RNA"/>
</dbReference>
<evidence type="ECO:0000313" key="1">
    <source>
        <dbReference type="EMBL" id="JAE04386.1"/>
    </source>
</evidence>
<accession>A0A0A9F2L8</accession>